<protein>
    <submittedName>
        <fullName evidence="3">Uncharacterized protein</fullName>
    </submittedName>
</protein>
<keyword evidence="2" id="KW-0732">Signal</keyword>
<feature type="compositionally biased region" description="Low complexity" evidence="1">
    <location>
        <begin position="32"/>
        <end position="44"/>
    </location>
</feature>
<reference evidence="3" key="1">
    <citation type="submission" date="2021-01" db="EMBL/GenBank/DDBJ databases">
        <title>Whole genome shotgun sequence of Actinoplanes ferrugineus NBRC 15555.</title>
        <authorList>
            <person name="Komaki H."/>
            <person name="Tamura T."/>
        </authorList>
    </citation>
    <scope>NUCLEOTIDE SEQUENCE</scope>
    <source>
        <strain evidence="3">NBRC 15555</strain>
    </source>
</reference>
<evidence type="ECO:0000256" key="2">
    <source>
        <dbReference type="SAM" id="SignalP"/>
    </source>
</evidence>
<evidence type="ECO:0000313" key="4">
    <source>
        <dbReference type="Proteomes" id="UP000598174"/>
    </source>
</evidence>
<sequence length="128" mass="13809">MNKVARMITMSGMAATAALAFSAGPAAATSAAPAPAADKAGTQASAKHGPSSTRIAGYYRSPIACHNAGRIGDWQNRWDSYTCYRVPFGFKRGYFALQVRWDRFGFPGHRPGFPVHHGPGFPHFPLKK</sequence>
<organism evidence="3 4">
    <name type="scientific">Paractinoplanes ferrugineus</name>
    <dbReference type="NCBI Taxonomy" id="113564"/>
    <lineage>
        <taxon>Bacteria</taxon>
        <taxon>Bacillati</taxon>
        <taxon>Actinomycetota</taxon>
        <taxon>Actinomycetes</taxon>
        <taxon>Micromonosporales</taxon>
        <taxon>Micromonosporaceae</taxon>
        <taxon>Paractinoplanes</taxon>
    </lineage>
</organism>
<feature type="chain" id="PRO_5037387197" evidence="2">
    <location>
        <begin position="29"/>
        <end position="128"/>
    </location>
</feature>
<dbReference type="Proteomes" id="UP000598174">
    <property type="component" value="Unassembled WGS sequence"/>
</dbReference>
<evidence type="ECO:0000313" key="3">
    <source>
        <dbReference type="EMBL" id="GIE09619.1"/>
    </source>
</evidence>
<comment type="caution">
    <text evidence="3">The sequence shown here is derived from an EMBL/GenBank/DDBJ whole genome shotgun (WGS) entry which is preliminary data.</text>
</comment>
<dbReference type="EMBL" id="BOMM01000009">
    <property type="protein sequence ID" value="GIE09619.1"/>
    <property type="molecule type" value="Genomic_DNA"/>
</dbReference>
<proteinExistence type="predicted"/>
<evidence type="ECO:0000256" key="1">
    <source>
        <dbReference type="SAM" id="MobiDB-lite"/>
    </source>
</evidence>
<gene>
    <name evidence="3" type="ORF">Afe05nite_14590</name>
</gene>
<feature type="signal peptide" evidence="2">
    <location>
        <begin position="1"/>
        <end position="28"/>
    </location>
</feature>
<keyword evidence="4" id="KW-1185">Reference proteome</keyword>
<dbReference type="AlphaFoldDB" id="A0A919MCM0"/>
<accession>A0A919MCM0</accession>
<name>A0A919MCM0_9ACTN</name>
<feature type="region of interest" description="Disordered" evidence="1">
    <location>
        <begin position="32"/>
        <end position="53"/>
    </location>
</feature>